<dbReference type="Proteomes" id="UP001528823">
    <property type="component" value="Unassembled WGS sequence"/>
</dbReference>
<evidence type="ECO:0000313" key="1">
    <source>
        <dbReference type="EMBL" id="MDE1460809.1"/>
    </source>
</evidence>
<dbReference type="SUPFAM" id="SSF48613">
    <property type="entry name" value="Heme oxygenase-like"/>
    <property type="match status" value="1"/>
</dbReference>
<accession>A0ABT5U360</accession>
<sequence length="201" mass="23197">MSAKSELIKNAYVEPTILILLRQATHDIHQRLHKHPLLQPLVQQSLTKQHYILLLQAFERFYQSVEKRTSSNTLYDDFQPNSNTITHDLITLGAQINPINEQPVIVIEKSESAILGMLYVLEGSKLGGQLIAQNIKNTLGYTEKNGTAFFYGNGKQTGEQWHRFLLLLDSRCTHHSDCINSACQIFEILEQWLWLVYKRYI</sequence>
<dbReference type="EMBL" id="JAPMOU010000002">
    <property type="protein sequence ID" value="MDE1460809.1"/>
    <property type="molecule type" value="Genomic_DNA"/>
</dbReference>
<comment type="caution">
    <text evidence="1">The sequence shown here is derived from an EMBL/GenBank/DDBJ whole genome shotgun (WGS) entry which is preliminary data.</text>
</comment>
<keyword evidence="2" id="KW-1185">Reference proteome</keyword>
<organism evidence="1 2">
    <name type="scientific">Spartinivicinus poritis</name>
    <dbReference type="NCBI Taxonomy" id="2994640"/>
    <lineage>
        <taxon>Bacteria</taxon>
        <taxon>Pseudomonadati</taxon>
        <taxon>Pseudomonadota</taxon>
        <taxon>Gammaproteobacteria</taxon>
        <taxon>Oceanospirillales</taxon>
        <taxon>Zooshikellaceae</taxon>
        <taxon>Spartinivicinus</taxon>
    </lineage>
</organism>
<dbReference type="InterPro" id="IPR016053">
    <property type="entry name" value="Haem_Oase-like"/>
</dbReference>
<protein>
    <submittedName>
        <fullName evidence="1">Biliverdin-producing heme oxygenase</fullName>
    </submittedName>
</protein>
<dbReference type="RefSeq" id="WP_274687179.1">
    <property type="nucleotide sequence ID" value="NZ_JAPMOU010000002.1"/>
</dbReference>
<reference evidence="1 2" key="1">
    <citation type="submission" date="2022-11" db="EMBL/GenBank/DDBJ databases">
        <title>Spartinivicinus poritis sp. nov., isolated from scleractinian coral Porites lutea.</title>
        <authorList>
            <person name="Zhang G."/>
            <person name="Cai L."/>
            <person name="Wei Q."/>
        </authorList>
    </citation>
    <scope>NUCLEOTIDE SEQUENCE [LARGE SCALE GENOMIC DNA]</scope>
    <source>
        <strain evidence="1 2">A2-2</strain>
    </source>
</reference>
<evidence type="ECO:0000313" key="2">
    <source>
        <dbReference type="Proteomes" id="UP001528823"/>
    </source>
</evidence>
<dbReference type="CDD" id="cd19166">
    <property type="entry name" value="HemeO-bac"/>
    <property type="match status" value="1"/>
</dbReference>
<dbReference type="Gene3D" id="1.20.910.10">
    <property type="entry name" value="Heme oxygenase-like"/>
    <property type="match status" value="1"/>
</dbReference>
<proteinExistence type="predicted"/>
<gene>
    <name evidence="1" type="ORF">ORQ98_02390</name>
</gene>
<dbReference type="Pfam" id="PF01126">
    <property type="entry name" value="Heme_oxygenase"/>
    <property type="match status" value="1"/>
</dbReference>
<name>A0ABT5U360_9GAMM</name>
<dbReference type="InterPro" id="IPR016084">
    <property type="entry name" value="Haem_Oase-like_multi-hlx"/>
</dbReference>